<organism evidence="11 12">
    <name type="scientific">Temnothorax curvispinosus</name>
    <dbReference type="NCBI Taxonomy" id="300111"/>
    <lineage>
        <taxon>Eukaryota</taxon>
        <taxon>Metazoa</taxon>
        <taxon>Ecdysozoa</taxon>
        <taxon>Arthropoda</taxon>
        <taxon>Hexapoda</taxon>
        <taxon>Insecta</taxon>
        <taxon>Pterygota</taxon>
        <taxon>Neoptera</taxon>
        <taxon>Endopterygota</taxon>
        <taxon>Hymenoptera</taxon>
        <taxon>Apocrita</taxon>
        <taxon>Aculeata</taxon>
        <taxon>Formicoidea</taxon>
        <taxon>Formicidae</taxon>
        <taxon>Myrmicinae</taxon>
        <taxon>Temnothorax</taxon>
    </lineage>
</organism>
<dbReference type="GO" id="GO:0004984">
    <property type="term" value="F:olfactory receptor activity"/>
    <property type="evidence" value="ECO:0007669"/>
    <property type="project" value="InterPro"/>
</dbReference>
<reference evidence="12" key="1">
    <citation type="submission" date="2025-08" db="UniProtKB">
        <authorList>
            <consortium name="RefSeq"/>
        </authorList>
    </citation>
    <scope>IDENTIFICATION</scope>
    <source>
        <tissue evidence="12">Whole body</tissue>
    </source>
</reference>
<evidence type="ECO:0000256" key="6">
    <source>
        <dbReference type="ARBA" id="ARBA00022989"/>
    </source>
</evidence>
<evidence type="ECO:0000256" key="4">
    <source>
        <dbReference type="ARBA" id="ARBA00022692"/>
    </source>
</evidence>
<evidence type="ECO:0000256" key="2">
    <source>
        <dbReference type="ARBA" id="ARBA00022475"/>
    </source>
</evidence>
<evidence type="ECO:0000256" key="9">
    <source>
        <dbReference type="ARBA" id="ARBA00023224"/>
    </source>
</evidence>
<accession>A0A6J1QQF1</accession>
<feature type="transmembrane region" description="Helical" evidence="10">
    <location>
        <begin position="71"/>
        <end position="89"/>
    </location>
</feature>
<evidence type="ECO:0000256" key="5">
    <source>
        <dbReference type="ARBA" id="ARBA00022725"/>
    </source>
</evidence>
<evidence type="ECO:0000256" key="1">
    <source>
        <dbReference type="ARBA" id="ARBA00004651"/>
    </source>
</evidence>
<keyword evidence="3" id="KW-0716">Sensory transduction</keyword>
<keyword evidence="9" id="KW-0807">Transducer</keyword>
<keyword evidence="11" id="KW-1185">Reference proteome</keyword>
<dbReference type="Proteomes" id="UP000504618">
    <property type="component" value="Unplaced"/>
</dbReference>
<gene>
    <name evidence="12" type="primary">LOC112462865</name>
</gene>
<dbReference type="InterPro" id="IPR004117">
    <property type="entry name" value="7tm6_olfct_rcpt"/>
</dbReference>
<name>A0A6J1QQF1_9HYME</name>
<dbReference type="AlphaFoldDB" id="A0A6J1QQF1"/>
<evidence type="ECO:0000256" key="10">
    <source>
        <dbReference type="SAM" id="Phobius"/>
    </source>
</evidence>
<protein>
    <submittedName>
        <fullName evidence="12">Uncharacterized protein LOC112462865</fullName>
    </submittedName>
</protein>
<dbReference type="Pfam" id="PF02949">
    <property type="entry name" value="7tm_6"/>
    <property type="match status" value="1"/>
</dbReference>
<evidence type="ECO:0000313" key="11">
    <source>
        <dbReference type="Proteomes" id="UP000504618"/>
    </source>
</evidence>
<evidence type="ECO:0000256" key="7">
    <source>
        <dbReference type="ARBA" id="ARBA00023136"/>
    </source>
</evidence>
<dbReference type="OrthoDB" id="8185860at2759"/>
<evidence type="ECO:0000256" key="8">
    <source>
        <dbReference type="ARBA" id="ARBA00023170"/>
    </source>
</evidence>
<evidence type="ECO:0000313" key="12">
    <source>
        <dbReference type="RefSeq" id="XP_024884697.1"/>
    </source>
</evidence>
<feature type="transmembrane region" description="Helical" evidence="10">
    <location>
        <begin position="38"/>
        <end position="59"/>
    </location>
</feature>
<dbReference type="GO" id="GO:0005549">
    <property type="term" value="F:odorant binding"/>
    <property type="evidence" value="ECO:0007669"/>
    <property type="project" value="InterPro"/>
</dbReference>
<keyword evidence="5" id="KW-0552">Olfaction</keyword>
<keyword evidence="8" id="KW-0675">Receptor</keyword>
<keyword evidence="2" id="KW-1003">Cell membrane</keyword>
<dbReference type="PANTHER" id="PTHR21137">
    <property type="entry name" value="ODORANT RECEPTOR"/>
    <property type="match status" value="1"/>
</dbReference>
<keyword evidence="6 10" id="KW-1133">Transmembrane helix</keyword>
<dbReference type="GO" id="GO:0007165">
    <property type="term" value="P:signal transduction"/>
    <property type="evidence" value="ECO:0007669"/>
    <property type="project" value="UniProtKB-KW"/>
</dbReference>
<dbReference type="RefSeq" id="XP_024884697.1">
    <property type="nucleotide sequence ID" value="XM_025028929.1"/>
</dbReference>
<evidence type="ECO:0000256" key="3">
    <source>
        <dbReference type="ARBA" id="ARBA00022606"/>
    </source>
</evidence>
<keyword evidence="4 10" id="KW-0812">Transmembrane</keyword>
<comment type="subcellular location">
    <subcellularLocation>
        <location evidence="1">Cell membrane</location>
        <topology evidence="1">Multi-pass membrane protein</topology>
    </subcellularLocation>
</comment>
<dbReference type="PANTHER" id="PTHR21137:SF35">
    <property type="entry name" value="ODORANT RECEPTOR 19A-RELATED"/>
    <property type="match status" value="1"/>
</dbReference>
<sequence>MSWNADIAYAFTPFKMFTLPMGIWPLQKYNTFSLVRSIVYCFILTAWMIMIFLEINFGSGNAYVQVDNFEVVISIILGLSKIVSFRLYAKNLTRNFSSAVDDYLTIDTEEKRTIMRRHAYMGRIMCFSILSMAYVASTTFILLPMIPMITGDTEVQVNVTINDISEFPVAVTFLGEVHVSTSLYMLICMLQYMGLVLTATSNCGNDTFVLAITLHVCGQLELL</sequence>
<proteinExistence type="predicted"/>
<feature type="transmembrane region" description="Helical" evidence="10">
    <location>
        <begin position="124"/>
        <end position="147"/>
    </location>
</feature>
<dbReference type="GO" id="GO:0005886">
    <property type="term" value="C:plasma membrane"/>
    <property type="evidence" value="ECO:0007669"/>
    <property type="project" value="UniProtKB-SubCell"/>
</dbReference>
<dbReference type="GeneID" id="112462865"/>
<feature type="non-terminal residue" evidence="12">
    <location>
        <position position="223"/>
    </location>
</feature>
<keyword evidence="7 10" id="KW-0472">Membrane</keyword>